<proteinExistence type="predicted"/>
<feature type="region of interest" description="Disordered" evidence="1">
    <location>
        <begin position="28"/>
        <end position="56"/>
    </location>
</feature>
<feature type="compositionally biased region" description="Basic and acidic residues" evidence="1">
    <location>
        <begin position="34"/>
        <end position="56"/>
    </location>
</feature>
<organism evidence="2 3">
    <name type="scientific">Fusarium poae</name>
    <dbReference type="NCBI Taxonomy" id="36050"/>
    <lineage>
        <taxon>Eukaryota</taxon>
        <taxon>Fungi</taxon>
        <taxon>Dikarya</taxon>
        <taxon>Ascomycota</taxon>
        <taxon>Pezizomycotina</taxon>
        <taxon>Sordariomycetes</taxon>
        <taxon>Hypocreomycetidae</taxon>
        <taxon>Hypocreales</taxon>
        <taxon>Nectriaceae</taxon>
        <taxon>Fusarium</taxon>
    </lineage>
</organism>
<reference evidence="2 3" key="1">
    <citation type="submission" date="2016-06" db="EMBL/GenBank/DDBJ databases">
        <title>Living apart together: crosstalk between the core and supernumerary genomes in a fungal plant pathogen.</title>
        <authorList>
            <person name="Vanheule A."/>
            <person name="Audenaert K."/>
            <person name="Warris S."/>
            <person name="Van De Geest H."/>
            <person name="Schijlen E."/>
            <person name="Hofte M."/>
            <person name="De Saeger S."/>
            <person name="Haesaert G."/>
            <person name="Waalwijk C."/>
            <person name="Van Der Lee T."/>
        </authorList>
    </citation>
    <scope>NUCLEOTIDE SEQUENCE [LARGE SCALE GENOMIC DNA]</scope>
    <source>
        <strain evidence="2 3">2516</strain>
    </source>
</reference>
<dbReference type="STRING" id="36050.A0A1B8A7L8"/>
<dbReference type="EMBL" id="LYXU01000087">
    <property type="protein sequence ID" value="OBS16467.1"/>
    <property type="molecule type" value="Genomic_DNA"/>
</dbReference>
<gene>
    <name evidence="2" type="ORF">FPOA_12873</name>
</gene>
<dbReference type="OMA" id="HASRECC"/>
<evidence type="ECO:0000256" key="1">
    <source>
        <dbReference type="SAM" id="MobiDB-lite"/>
    </source>
</evidence>
<comment type="caution">
    <text evidence="2">The sequence shown here is derived from an EMBL/GenBank/DDBJ whole genome shotgun (WGS) entry which is preliminary data.</text>
</comment>
<name>A0A1B8A7L8_FUSPO</name>
<keyword evidence="3" id="KW-1185">Reference proteome</keyword>
<accession>A0A1B8A7L8</accession>
<dbReference type="PANTHER" id="PTHR33481:SF1">
    <property type="entry name" value="ENDONUCLEASE_EXONUCLEASE_PHOSPHATASE DOMAIN-CONTAINING PROTEIN-RELATED"/>
    <property type="match status" value="1"/>
</dbReference>
<dbReference type="Proteomes" id="UP000091967">
    <property type="component" value="Unassembled WGS sequence"/>
</dbReference>
<dbReference type="AlphaFoldDB" id="A0A1B8A7L8"/>
<evidence type="ECO:0000313" key="2">
    <source>
        <dbReference type="EMBL" id="OBS16467.1"/>
    </source>
</evidence>
<dbReference type="PANTHER" id="PTHR33481">
    <property type="entry name" value="REVERSE TRANSCRIPTASE"/>
    <property type="match status" value="1"/>
</dbReference>
<protein>
    <submittedName>
        <fullName evidence="2">Uncharacterized protein</fullName>
    </submittedName>
</protein>
<sequence>MARTEAKIAAESTMQALDEIKMELKQAANTSQRTLEKIRESHEKQDETKAAAKESADIGRTVMRLVREAKDTEQHNRSGTLRTYASVAAGNGLATSMHNPLNQLKAPPSQVLREIIVNVRNPLTVASLRAMNPRSLKAHVDRAIEQSGNEHIEKIKTASTNQQKSGDLSIKTATTSDMEILRQFAEDWEHRLGIGASVRIPTYGVLVHGIRTSSMDVGRFEDTRDNILQENRPFIPNAGIKYIGWLTRTAATKSASSVIIEFIKPQDANKIIDEGLIWQGEVFQCELYDRSCRLRQCFSCQRYGHLGTQCKATTRCGYCAQEHASRECCVKWIASLLQDRYTRISIDGFKTERHKVLTGTVQGSPLSPILYIFYNADLVEKCDLEEETTATGFIDDVAILTWGGSTIETCNKLQRALQRAEQ</sequence>
<evidence type="ECO:0000313" key="3">
    <source>
        <dbReference type="Proteomes" id="UP000091967"/>
    </source>
</evidence>